<name>A0A377VUP6_KLEPN</name>
<accession>A0A377VUP6</accession>
<reference evidence="2 3" key="1">
    <citation type="submission" date="2018-06" db="EMBL/GenBank/DDBJ databases">
        <authorList>
            <consortium name="Pathogen Informatics"/>
            <person name="Doyle S."/>
        </authorList>
    </citation>
    <scope>NUCLEOTIDE SEQUENCE [LARGE SCALE GENOMIC DNA]</scope>
    <source>
        <strain evidence="2 3">NCTC9637</strain>
    </source>
</reference>
<dbReference type="AlphaFoldDB" id="A0A377VUP6"/>
<dbReference type="EMBL" id="UGLB01000003">
    <property type="protein sequence ID" value="STT46436.1"/>
    <property type="molecule type" value="Genomic_DNA"/>
</dbReference>
<sequence length="116" mass="13091">MKQLNKYLASLGFEKHPDKTFIGKVSRGFDWLGAWLTDKGVVGIAPRALTTTGRRSVGFMSRHVHWSKTKQARRVSDYRARWKIWGAMVGLLSSAPSYALIEVIRQAGRMLPGAFR</sequence>
<evidence type="ECO:0008006" key="4">
    <source>
        <dbReference type="Google" id="ProtNLM"/>
    </source>
</evidence>
<evidence type="ECO:0000256" key="1">
    <source>
        <dbReference type="SAM" id="Phobius"/>
    </source>
</evidence>
<feature type="transmembrane region" description="Helical" evidence="1">
    <location>
        <begin position="82"/>
        <end position="101"/>
    </location>
</feature>
<organism evidence="2 3">
    <name type="scientific">Klebsiella pneumoniae</name>
    <dbReference type="NCBI Taxonomy" id="573"/>
    <lineage>
        <taxon>Bacteria</taxon>
        <taxon>Pseudomonadati</taxon>
        <taxon>Pseudomonadota</taxon>
        <taxon>Gammaproteobacteria</taxon>
        <taxon>Enterobacterales</taxon>
        <taxon>Enterobacteriaceae</taxon>
        <taxon>Klebsiella/Raoultella group</taxon>
        <taxon>Klebsiella</taxon>
        <taxon>Klebsiella pneumoniae complex</taxon>
    </lineage>
</organism>
<keyword evidence="1" id="KW-0812">Transmembrane</keyword>
<evidence type="ECO:0000313" key="3">
    <source>
        <dbReference type="Proteomes" id="UP000255099"/>
    </source>
</evidence>
<protein>
    <recommendedName>
        <fullName evidence="4">Retron-type reverse transcriptase</fullName>
    </recommendedName>
</protein>
<keyword evidence="1" id="KW-1133">Transmembrane helix</keyword>
<dbReference type="Proteomes" id="UP000255099">
    <property type="component" value="Unassembled WGS sequence"/>
</dbReference>
<proteinExistence type="predicted"/>
<gene>
    <name evidence="2" type="ORF">NCTC9637_01311</name>
</gene>
<evidence type="ECO:0000313" key="2">
    <source>
        <dbReference type="EMBL" id="STT46436.1"/>
    </source>
</evidence>
<keyword evidence="1" id="KW-0472">Membrane</keyword>